<dbReference type="InterPro" id="IPR003352">
    <property type="entry name" value="PTS_EIIC"/>
</dbReference>
<dbReference type="PANTHER" id="PTHR33989">
    <property type="match status" value="1"/>
</dbReference>
<dbReference type="PANTHER" id="PTHR33989:SF4">
    <property type="entry name" value="PTS SYSTEM N,N'-DIACETYLCHITOBIOSE-SPECIFIC EIIC COMPONENT"/>
    <property type="match status" value="1"/>
</dbReference>
<evidence type="ECO:0000256" key="5">
    <source>
        <dbReference type="ARBA" id="ARBA00022475"/>
    </source>
</evidence>
<evidence type="ECO:0000256" key="3">
    <source>
        <dbReference type="ARBA" id="ARBA00020834"/>
    </source>
</evidence>
<keyword evidence="9" id="KW-0598">Phosphotransferase system</keyword>
<feature type="modified residue" description="Phosphocysteine; by EIIA" evidence="16">
    <location>
        <position position="7"/>
    </location>
</feature>
<feature type="transmembrane region" description="Helical" evidence="17">
    <location>
        <begin position="379"/>
        <end position="400"/>
    </location>
</feature>
<feature type="transmembrane region" description="Helical" evidence="17">
    <location>
        <begin position="475"/>
        <end position="504"/>
    </location>
</feature>
<evidence type="ECO:0000256" key="16">
    <source>
        <dbReference type="PROSITE-ProRule" id="PRU00423"/>
    </source>
</evidence>
<feature type="transmembrane region" description="Helical" evidence="17">
    <location>
        <begin position="435"/>
        <end position="455"/>
    </location>
</feature>
<dbReference type="InterPro" id="IPR036095">
    <property type="entry name" value="PTS_EIIB-like_sf"/>
</dbReference>
<dbReference type="RefSeq" id="WP_345488670.1">
    <property type="nucleotide sequence ID" value="NZ_BAABHY010000001.1"/>
</dbReference>
<evidence type="ECO:0000256" key="6">
    <source>
        <dbReference type="ARBA" id="ARBA00022553"/>
    </source>
</evidence>
<comment type="subcellular location">
    <subcellularLocation>
        <location evidence="1">Cell membrane</location>
        <topology evidence="1">Multi-pass membrane protein</topology>
    </subcellularLocation>
</comment>
<feature type="domain" description="PTS EIIC type-3" evidence="19">
    <location>
        <begin position="115"/>
        <end position="506"/>
    </location>
</feature>
<feature type="domain" description="PTS EIIB type-3" evidence="18">
    <location>
        <begin position="1"/>
        <end position="105"/>
    </location>
</feature>
<dbReference type="Pfam" id="PF02378">
    <property type="entry name" value="PTS_EIIC"/>
    <property type="match status" value="1"/>
</dbReference>
<dbReference type="InterPro" id="IPR003501">
    <property type="entry name" value="PTS_EIIB_2/3"/>
</dbReference>
<keyword evidence="21" id="KW-1185">Reference proteome</keyword>
<dbReference type="EC" id="2.7.1.207" evidence="2"/>
<keyword evidence="6" id="KW-0597">Phosphoprotein</keyword>
<evidence type="ECO:0000256" key="17">
    <source>
        <dbReference type="SAM" id="Phobius"/>
    </source>
</evidence>
<evidence type="ECO:0000256" key="9">
    <source>
        <dbReference type="ARBA" id="ARBA00022683"/>
    </source>
</evidence>
<keyword evidence="13 17" id="KW-0472">Membrane</keyword>
<feature type="transmembrane region" description="Helical" evidence="17">
    <location>
        <begin position="279"/>
        <end position="299"/>
    </location>
</feature>
<keyword evidence="7" id="KW-0762">Sugar transport</keyword>
<evidence type="ECO:0000313" key="21">
    <source>
        <dbReference type="Proteomes" id="UP001500171"/>
    </source>
</evidence>
<evidence type="ECO:0000256" key="14">
    <source>
        <dbReference type="ARBA" id="ARBA00029639"/>
    </source>
</evidence>
<evidence type="ECO:0000256" key="15">
    <source>
        <dbReference type="ARBA" id="ARBA00048444"/>
    </source>
</evidence>
<keyword evidence="11" id="KW-0418">Kinase</keyword>
<evidence type="ECO:0000256" key="10">
    <source>
        <dbReference type="ARBA" id="ARBA00022692"/>
    </source>
</evidence>
<dbReference type="InterPro" id="IPR051088">
    <property type="entry name" value="PTS_Sugar-EIIC/EIIB"/>
</dbReference>
<keyword evidence="10 17" id="KW-0812">Transmembrane</keyword>
<dbReference type="PROSITE" id="PS51100">
    <property type="entry name" value="PTS_EIIB_TYPE_3"/>
    <property type="match status" value="1"/>
</dbReference>
<evidence type="ECO:0000256" key="8">
    <source>
        <dbReference type="ARBA" id="ARBA00022679"/>
    </source>
</evidence>
<dbReference type="Proteomes" id="UP001500171">
    <property type="component" value="Unassembled WGS sequence"/>
</dbReference>
<dbReference type="PROSITE" id="PS51105">
    <property type="entry name" value="PTS_EIIC_TYPE_3"/>
    <property type="match status" value="1"/>
</dbReference>
<evidence type="ECO:0000256" key="2">
    <source>
        <dbReference type="ARBA" id="ARBA00012802"/>
    </source>
</evidence>
<feature type="transmembrane region" description="Helical" evidence="17">
    <location>
        <begin position="305"/>
        <end position="326"/>
    </location>
</feature>
<dbReference type="EMBL" id="BAABHY010000001">
    <property type="protein sequence ID" value="GAA5106376.1"/>
    <property type="molecule type" value="Genomic_DNA"/>
</dbReference>
<reference evidence="21" key="1">
    <citation type="journal article" date="2019" name="Int. J. Syst. Evol. Microbiol.">
        <title>The Global Catalogue of Microorganisms (GCM) 10K type strain sequencing project: providing services to taxonomists for standard genome sequencing and annotation.</title>
        <authorList>
            <consortium name="The Broad Institute Genomics Platform"/>
            <consortium name="The Broad Institute Genome Sequencing Center for Infectious Disease"/>
            <person name="Wu L."/>
            <person name="Ma J."/>
        </authorList>
    </citation>
    <scope>NUCLEOTIDE SEQUENCE [LARGE SCALE GENOMIC DNA]</scope>
    <source>
        <strain evidence="21">JCM 18050</strain>
    </source>
</reference>
<evidence type="ECO:0000256" key="12">
    <source>
        <dbReference type="ARBA" id="ARBA00022989"/>
    </source>
</evidence>
<dbReference type="NCBIfam" id="TIGR00410">
    <property type="entry name" value="lacE"/>
    <property type="match status" value="1"/>
</dbReference>
<evidence type="ECO:0000259" key="18">
    <source>
        <dbReference type="PROSITE" id="PS51100"/>
    </source>
</evidence>
<dbReference type="Gene3D" id="3.40.50.2300">
    <property type="match status" value="1"/>
</dbReference>
<accession>A0ABP9N0Q0</accession>
<dbReference type="Pfam" id="PF02302">
    <property type="entry name" value="PTS_IIB"/>
    <property type="match status" value="1"/>
</dbReference>
<comment type="catalytic activity">
    <reaction evidence="15">
        <text>lactose(out) + N(pros)-phospho-L-histidyl-[protein] = lactose 6-phosphate(in) + L-histidyl-[protein]</text>
        <dbReference type="Rhea" id="RHEA:42400"/>
        <dbReference type="Rhea" id="RHEA-COMP:9745"/>
        <dbReference type="Rhea" id="RHEA-COMP:9746"/>
        <dbReference type="ChEBI" id="CHEBI:17716"/>
        <dbReference type="ChEBI" id="CHEBI:29979"/>
        <dbReference type="ChEBI" id="CHEBI:64837"/>
        <dbReference type="ChEBI" id="CHEBI:79080"/>
        <dbReference type="EC" id="2.7.1.207"/>
    </reaction>
</comment>
<dbReference type="SUPFAM" id="SSF52794">
    <property type="entry name" value="PTS system IIB component-like"/>
    <property type="match status" value="1"/>
</dbReference>
<feature type="transmembrane region" description="Helical" evidence="17">
    <location>
        <begin position="236"/>
        <end position="258"/>
    </location>
</feature>
<proteinExistence type="predicted"/>
<evidence type="ECO:0000256" key="4">
    <source>
        <dbReference type="ARBA" id="ARBA00022448"/>
    </source>
</evidence>
<feature type="transmembrane region" description="Helical" evidence="17">
    <location>
        <begin position="176"/>
        <end position="198"/>
    </location>
</feature>
<keyword evidence="4" id="KW-0813">Transport</keyword>
<sequence length="530" mass="57819">MNILLCCSTGMSSSIVAKALREAAKNIDVDYRFMALSTGQIEMQLDKADMVLIAPQNIAELTRITQLGKDRNIPVLVIEREDYGNIDSQKILQFIKIQAEKEGNTEMENKSTNFLEKHLMPIAVKVGSNKPLTIIRNAMCACMALLIIGSMSILLSNIPYEPIALFMLPASPLFNTIFNATTGIMGLLTAASIAYYGALEYKQDVFVSIATSVSIFMLSQYQMAEDGEYFLNVEGLGTVGLITAILVGFITLKTLELFKKKNIGIKMPSGVPEAVSQSFTSLLPALFLLTFFGILVVVFHFNLNAIIATLLSPVTYALNSVPGYAIYHMLCALVFFCGINSQVVIGVALPFLMQNGALNEKAYLAGEPLMYAATNATDAMIWAGGTGATLGLVILMSLTAKSRYFKTLGRMSIGPGIFNINEPIIFGTPICFNPLFMVPFILTPGVLAGLTFFLMQSGIIAMPHVANLPWTTPPVIVGFLMTGGSISTTIWSLMIVMISMLVYYPFLRIADKQFYQKELAENTQKQGETA</sequence>
<keyword evidence="5" id="KW-1003">Cell membrane</keyword>
<evidence type="ECO:0000256" key="13">
    <source>
        <dbReference type="ARBA" id="ARBA00023136"/>
    </source>
</evidence>
<keyword evidence="12 17" id="KW-1133">Transmembrane helix</keyword>
<evidence type="ECO:0000256" key="7">
    <source>
        <dbReference type="ARBA" id="ARBA00022597"/>
    </source>
</evidence>
<feature type="transmembrane region" description="Helical" evidence="17">
    <location>
        <begin position="333"/>
        <end position="353"/>
    </location>
</feature>
<evidence type="ECO:0000256" key="1">
    <source>
        <dbReference type="ARBA" id="ARBA00004651"/>
    </source>
</evidence>
<evidence type="ECO:0000259" key="19">
    <source>
        <dbReference type="PROSITE" id="PS51105"/>
    </source>
</evidence>
<organism evidence="20 21">
    <name type="scientific">Orbus sasakiae</name>
    <dbReference type="NCBI Taxonomy" id="1078475"/>
    <lineage>
        <taxon>Bacteria</taxon>
        <taxon>Pseudomonadati</taxon>
        <taxon>Pseudomonadota</taxon>
        <taxon>Gammaproteobacteria</taxon>
        <taxon>Orbales</taxon>
        <taxon>Orbaceae</taxon>
        <taxon>Orbus</taxon>
    </lineage>
</organism>
<dbReference type="InterPro" id="IPR013012">
    <property type="entry name" value="PTS_EIIB_3"/>
</dbReference>
<name>A0ABP9N0Q0_9GAMM</name>
<evidence type="ECO:0000256" key="11">
    <source>
        <dbReference type="ARBA" id="ARBA00022777"/>
    </source>
</evidence>
<keyword evidence="8" id="KW-0808">Transferase</keyword>
<comment type="caution">
    <text evidence="20">The sequence shown here is derived from an EMBL/GenBank/DDBJ whole genome shotgun (WGS) entry which is preliminary data.</text>
</comment>
<feature type="transmembrane region" description="Helical" evidence="17">
    <location>
        <begin position="205"/>
        <end position="224"/>
    </location>
</feature>
<feature type="transmembrane region" description="Helical" evidence="17">
    <location>
        <begin position="134"/>
        <end position="156"/>
    </location>
</feature>
<gene>
    <name evidence="20" type="primary">licC</name>
    <name evidence="20" type="ORF">GCM10023211_06060</name>
</gene>
<evidence type="ECO:0000313" key="20">
    <source>
        <dbReference type="EMBL" id="GAA5106376.1"/>
    </source>
</evidence>
<protein>
    <recommendedName>
        <fullName evidence="3">PTS system lactose-specific EIICB component</fullName>
        <ecNumber evidence="2">2.7.1.207</ecNumber>
    </recommendedName>
    <alternativeName>
        <fullName evidence="14">EIICB-Lac</fullName>
    </alternativeName>
</protein>
<dbReference type="InterPro" id="IPR004501">
    <property type="entry name" value="PTS_EIIC_3"/>
</dbReference>